<dbReference type="Gene3D" id="3.40.50.720">
    <property type="entry name" value="NAD(P)-binding Rossmann-like Domain"/>
    <property type="match status" value="1"/>
</dbReference>
<sequence>MAGIRYMIIQLSLVILYRDLDVIAGRSRPFAQVVLHLVQVCALATYSPTRVTCSAYILEHAIPGCDNYLQYTDVTEHLTIPPTHLFTIMTDAQQLFDYARKQFDSIADDVERHFEQVAGQLREWMPSDSPFAARPPPPPKRLPTPTALQAAQRWVSEHRALTAAAVAFLVTGSIGAFVFVKSSEGKKKRRAKRSTSGARTDVVVIAGAVANPLTSALYLDLERRGFVVYVVANTREEEHYIRTQSRIDLLPLQVDLTDPFAAQDQMARFKNLLDRDHMAFEGADPHRLNFAGLILVPDTQGSPAGISDISSEEWSDALNARVLNTIATTQLFLPTVTQHKAKVLLLTPSVTPALKLPGHALESTVYGALEGFTSSLSAELKQHDVSLSHFKLGNIDVPSITARQRREGVPKPLFKATPLRALHDSVFDALVAKRPSRTWHVGRGSLAYDIIGRWVPAGVVGWMMGVSSKPKVVQEVKEEDMQGSQGSLTWEKIEQDG</sequence>
<evidence type="ECO:0000313" key="2">
    <source>
        <dbReference type="EMBL" id="RMZ11165.1"/>
    </source>
</evidence>
<dbReference type="PANTHER" id="PTHR43313:SF1">
    <property type="entry name" value="3BETA-HYDROXYSTEROID DEHYDROGENASE DHS-16"/>
    <property type="match status" value="1"/>
</dbReference>
<dbReference type="AlphaFoldDB" id="A0A3M7HDW0"/>
<organism evidence="2 3">
    <name type="scientific">Hortaea werneckii</name>
    <name type="common">Black yeast</name>
    <name type="synonym">Cladosporium werneckii</name>
    <dbReference type="NCBI Taxonomy" id="91943"/>
    <lineage>
        <taxon>Eukaryota</taxon>
        <taxon>Fungi</taxon>
        <taxon>Dikarya</taxon>
        <taxon>Ascomycota</taxon>
        <taxon>Pezizomycotina</taxon>
        <taxon>Dothideomycetes</taxon>
        <taxon>Dothideomycetidae</taxon>
        <taxon>Mycosphaerellales</taxon>
        <taxon>Teratosphaeriaceae</taxon>
        <taxon>Hortaea</taxon>
    </lineage>
</organism>
<accession>A0A3M7HDW0</accession>
<dbReference type="Proteomes" id="UP000281468">
    <property type="component" value="Unassembled WGS sequence"/>
</dbReference>
<dbReference type="Pfam" id="PF08643">
    <property type="entry name" value="DUF1776"/>
    <property type="match status" value="2"/>
</dbReference>
<evidence type="ECO:0000313" key="3">
    <source>
        <dbReference type="Proteomes" id="UP000281468"/>
    </source>
</evidence>
<evidence type="ECO:0000256" key="1">
    <source>
        <dbReference type="SAM" id="Phobius"/>
    </source>
</evidence>
<feature type="transmembrane region" description="Helical" evidence="1">
    <location>
        <begin position="201"/>
        <end position="219"/>
    </location>
</feature>
<keyword evidence="1" id="KW-1133">Transmembrane helix</keyword>
<dbReference type="EMBL" id="QWIQ01000062">
    <property type="protein sequence ID" value="RMZ11165.1"/>
    <property type="molecule type" value="Genomic_DNA"/>
</dbReference>
<comment type="caution">
    <text evidence="2">The sequence shown here is derived from an EMBL/GenBank/DDBJ whole genome shotgun (WGS) entry which is preliminary data.</text>
</comment>
<dbReference type="SUPFAM" id="SSF51735">
    <property type="entry name" value="NAD(P)-binding Rossmann-fold domains"/>
    <property type="match status" value="1"/>
</dbReference>
<reference evidence="2 3" key="1">
    <citation type="journal article" date="2018" name="BMC Genomics">
        <title>Genomic evidence for intraspecific hybridization in a clonal and extremely halotolerant yeast.</title>
        <authorList>
            <person name="Gostincar C."/>
            <person name="Stajich J.E."/>
            <person name="Zupancic J."/>
            <person name="Zalar P."/>
            <person name="Gunde-Cimerman N."/>
        </authorList>
    </citation>
    <scope>NUCLEOTIDE SEQUENCE [LARGE SCALE GENOMIC DNA]</scope>
    <source>
        <strain evidence="2 3">EXF-171</strain>
    </source>
</reference>
<dbReference type="InterPro" id="IPR013952">
    <property type="entry name" value="DUF1776_fun"/>
</dbReference>
<keyword evidence="1" id="KW-0472">Membrane</keyword>
<evidence type="ECO:0008006" key="4">
    <source>
        <dbReference type="Google" id="ProtNLM"/>
    </source>
</evidence>
<dbReference type="VEuPathDB" id="FungiDB:BTJ68_07044"/>
<proteinExistence type="predicted"/>
<dbReference type="PANTHER" id="PTHR43313">
    <property type="entry name" value="SHORT-CHAIN DEHYDROGENASE/REDUCTASE FAMILY 9C"/>
    <property type="match status" value="1"/>
</dbReference>
<feature type="transmembrane region" description="Helical" evidence="1">
    <location>
        <begin position="160"/>
        <end position="180"/>
    </location>
</feature>
<name>A0A3M7HDW0_HORWE</name>
<keyword evidence="1" id="KW-0812">Transmembrane</keyword>
<protein>
    <recommendedName>
        <fullName evidence="4">DUF1776-domain-containing protein</fullName>
    </recommendedName>
</protein>
<dbReference type="InterPro" id="IPR036291">
    <property type="entry name" value="NAD(P)-bd_dom_sf"/>
</dbReference>
<gene>
    <name evidence="2" type="ORF">D0862_03025</name>
</gene>